<dbReference type="FunFam" id="2.10.25.10:FF:000015">
    <property type="entry name" value="neurexin-1 isoform X1"/>
    <property type="match status" value="1"/>
</dbReference>
<evidence type="ECO:0000256" key="7">
    <source>
        <dbReference type="PROSITE-ProRule" id="PRU00076"/>
    </source>
</evidence>
<dbReference type="CDD" id="cd00110">
    <property type="entry name" value="LamG"/>
    <property type="match status" value="2"/>
</dbReference>
<dbReference type="EMBL" id="FR916076">
    <property type="protein sequence ID" value="CDQ93807.1"/>
    <property type="molecule type" value="Genomic_DNA"/>
</dbReference>
<evidence type="ECO:0000256" key="1">
    <source>
        <dbReference type="ARBA" id="ARBA00004370"/>
    </source>
</evidence>
<keyword evidence="6" id="KW-1015">Disulfide bond</keyword>
<dbReference type="Pfam" id="PF02210">
    <property type="entry name" value="Laminin_G_2"/>
    <property type="match status" value="2"/>
</dbReference>
<evidence type="ECO:0000259" key="8">
    <source>
        <dbReference type="PROSITE" id="PS50025"/>
    </source>
</evidence>
<dbReference type="InterPro" id="IPR050372">
    <property type="entry name" value="Neurexin-related_CASP"/>
</dbReference>
<dbReference type="STRING" id="8022.A0A060YQI3"/>
<keyword evidence="2 7" id="KW-0245">EGF-like domain</keyword>
<reference evidence="10" key="2">
    <citation type="submission" date="2014-03" db="EMBL/GenBank/DDBJ databases">
        <authorList>
            <person name="Genoscope - CEA"/>
        </authorList>
    </citation>
    <scope>NUCLEOTIDE SEQUENCE</scope>
</reference>
<dbReference type="PROSITE" id="PS50025">
    <property type="entry name" value="LAM_G_DOMAIN"/>
    <property type="match status" value="2"/>
</dbReference>
<feature type="domain" description="Laminin G" evidence="8">
    <location>
        <begin position="149"/>
        <end position="339"/>
    </location>
</feature>
<accession>A0A060YQI3</accession>
<sequence>MATNSRDSADTLRLELDSGRVKLTINLDCVRINCNTSKGPEILYAGQKLNNYDWHSVRVVRRGKNFKLTVDEDMAEGQMAGDHTRLEFHNVETGILTERRFVSSSPPPFVGHLQGLKFNGMFYIDMCKNGDIDFCELNARFGMRFIIADPVTFKSKGSYLGLATLQAYTTMHLFFQFKTTSPDGFILFNSGDGNDFIAVELVKGFVHYVFDLGNGPSLLKGNSDSALNDNLWHNVVITRDATNTHTLKVDAKSVTQNVNGAKNLDLKDTVCVVAVGGEWYTHILFDFEYPLDCLNGVHTQGYALLYLHTLKCSLSSVASPVVTPHLYTLSVPPGPSTTCQEDSCANMGVCIQQWENFTCDCTMTSYTGTQCNDREYRCLLTVHMQTDTQTDAFNFSMACCTEGRCATAVSTSGQRVFCIVLVVTLFLRCIFYFLGDSNSERNGVSVIFKICPEDLQHKSG</sequence>
<keyword evidence="5" id="KW-0472">Membrane</keyword>
<dbReference type="SUPFAM" id="SSF49899">
    <property type="entry name" value="Concanavalin A-like lectins/glucanases"/>
    <property type="match status" value="2"/>
</dbReference>
<reference evidence="10" key="1">
    <citation type="journal article" date="2014" name="Nat. Commun.">
        <title>The rainbow trout genome provides novel insights into evolution after whole-genome duplication in vertebrates.</title>
        <authorList>
            <person name="Berthelot C."/>
            <person name="Brunet F."/>
            <person name="Chalopin D."/>
            <person name="Juanchich A."/>
            <person name="Bernard M."/>
            <person name="Noel B."/>
            <person name="Bento P."/>
            <person name="Da Silva C."/>
            <person name="Labadie K."/>
            <person name="Alberti A."/>
            <person name="Aury J.M."/>
            <person name="Louis A."/>
            <person name="Dehais P."/>
            <person name="Bardou P."/>
            <person name="Montfort J."/>
            <person name="Klopp C."/>
            <person name="Cabau C."/>
            <person name="Gaspin C."/>
            <person name="Thorgaard G.H."/>
            <person name="Boussaha M."/>
            <person name="Quillet E."/>
            <person name="Guyomard R."/>
            <person name="Galiana D."/>
            <person name="Bobe J."/>
            <person name="Volff J.N."/>
            <person name="Genet C."/>
            <person name="Wincker P."/>
            <person name="Jaillon O."/>
            <person name="Roest Crollius H."/>
            <person name="Guiguen Y."/>
        </authorList>
    </citation>
    <scope>NUCLEOTIDE SEQUENCE [LARGE SCALE GENOMIC DNA]</scope>
</reference>
<dbReference type="AlphaFoldDB" id="A0A060YQI3"/>
<comment type="subcellular location">
    <subcellularLocation>
        <location evidence="1">Membrane</location>
    </subcellularLocation>
</comment>
<dbReference type="GO" id="GO:0016020">
    <property type="term" value="C:membrane"/>
    <property type="evidence" value="ECO:0007669"/>
    <property type="project" value="UniProtKB-SubCell"/>
</dbReference>
<evidence type="ECO:0000256" key="2">
    <source>
        <dbReference type="ARBA" id="ARBA00022536"/>
    </source>
</evidence>
<evidence type="ECO:0000256" key="3">
    <source>
        <dbReference type="ARBA" id="ARBA00022692"/>
    </source>
</evidence>
<keyword evidence="4" id="KW-1133">Transmembrane helix</keyword>
<dbReference type="InterPro" id="IPR001791">
    <property type="entry name" value="Laminin_G"/>
</dbReference>
<evidence type="ECO:0000256" key="4">
    <source>
        <dbReference type="ARBA" id="ARBA00022989"/>
    </source>
</evidence>
<dbReference type="PROSITE" id="PS50026">
    <property type="entry name" value="EGF_3"/>
    <property type="match status" value="1"/>
</dbReference>
<feature type="domain" description="Laminin G" evidence="8">
    <location>
        <begin position="1"/>
        <end position="135"/>
    </location>
</feature>
<dbReference type="SUPFAM" id="SSF57196">
    <property type="entry name" value="EGF/Laminin"/>
    <property type="match status" value="1"/>
</dbReference>
<dbReference type="InterPro" id="IPR013320">
    <property type="entry name" value="ConA-like_dom_sf"/>
</dbReference>
<protein>
    <recommendedName>
        <fullName evidence="12">EGF-like domain-containing protein</fullName>
    </recommendedName>
</protein>
<name>A0A060YQI3_ONCMY</name>
<evidence type="ECO:0008006" key="12">
    <source>
        <dbReference type="Google" id="ProtNLM"/>
    </source>
</evidence>
<feature type="domain" description="EGF-like" evidence="9">
    <location>
        <begin position="335"/>
        <end position="372"/>
    </location>
</feature>
<evidence type="ECO:0000256" key="5">
    <source>
        <dbReference type="ARBA" id="ARBA00023136"/>
    </source>
</evidence>
<gene>
    <name evidence="10" type="ORF">GSONMT00046988001</name>
</gene>
<dbReference type="PaxDb" id="8022-A0A060YQI3"/>
<evidence type="ECO:0000313" key="11">
    <source>
        <dbReference type="Proteomes" id="UP000193380"/>
    </source>
</evidence>
<evidence type="ECO:0000259" key="9">
    <source>
        <dbReference type="PROSITE" id="PS50026"/>
    </source>
</evidence>
<organism evidence="10 11">
    <name type="scientific">Oncorhynchus mykiss</name>
    <name type="common">Rainbow trout</name>
    <name type="synonym">Salmo gairdneri</name>
    <dbReference type="NCBI Taxonomy" id="8022"/>
    <lineage>
        <taxon>Eukaryota</taxon>
        <taxon>Metazoa</taxon>
        <taxon>Chordata</taxon>
        <taxon>Craniata</taxon>
        <taxon>Vertebrata</taxon>
        <taxon>Euteleostomi</taxon>
        <taxon>Actinopterygii</taxon>
        <taxon>Neopterygii</taxon>
        <taxon>Teleostei</taxon>
        <taxon>Protacanthopterygii</taxon>
        <taxon>Salmoniformes</taxon>
        <taxon>Salmonidae</taxon>
        <taxon>Salmoninae</taxon>
        <taxon>Oncorhynchus</taxon>
    </lineage>
</organism>
<dbReference type="Gene3D" id="2.60.120.200">
    <property type="match status" value="2"/>
</dbReference>
<dbReference type="Proteomes" id="UP000193380">
    <property type="component" value="Unassembled WGS sequence"/>
</dbReference>
<comment type="caution">
    <text evidence="7">Lacks conserved residue(s) required for the propagation of feature annotation.</text>
</comment>
<dbReference type="Gene3D" id="2.10.25.10">
    <property type="entry name" value="Laminin"/>
    <property type="match status" value="1"/>
</dbReference>
<evidence type="ECO:0000313" key="10">
    <source>
        <dbReference type="EMBL" id="CDQ93807.1"/>
    </source>
</evidence>
<dbReference type="SMART" id="SM00282">
    <property type="entry name" value="LamG"/>
    <property type="match status" value="2"/>
</dbReference>
<dbReference type="InterPro" id="IPR000742">
    <property type="entry name" value="EGF"/>
</dbReference>
<keyword evidence="3" id="KW-0812">Transmembrane</keyword>
<dbReference type="PANTHER" id="PTHR15036:SF48">
    <property type="entry name" value="NEUREXIN-3B"/>
    <property type="match status" value="1"/>
</dbReference>
<proteinExistence type="predicted"/>
<dbReference type="PANTHER" id="PTHR15036">
    <property type="entry name" value="PIKACHURIN-LIKE PROTEIN"/>
    <property type="match status" value="1"/>
</dbReference>
<evidence type="ECO:0000256" key="6">
    <source>
        <dbReference type="ARBA" id="ARBA00023157"/>
    </source>
</evidence>